<protein>
    <submittedName>
        <fullName evidence="5">Ethanolaminephosphotransferase</fullName>
    </submittedName>
</protein>
<feature type="transmembrane region" description="Helical" evidence="4">
    <location>
        <begin position="316"/>
        <end position="338"/>
    </location>
</feature>
<gene>
    <name evidence="5" type="ORF">cubi_01439</name>
</gene>
<evidence type="ECO:0000256" key="2">
    <source>
        <dbReference type="ARBA" id="ARBA00010441"/>
    </source>
</evidence>
<keyword evidence="6" id="KW-1185">Reference proteome</keyword>
<feature type="transmembrane region" description="Helical" evidence="4">
    <location>
        <begin position="159"/>
        <end position="176"/>
    </location>
</feature>
<dbReference type="AlphaFoldDB" id="A0A1J4MCZ1"/>
<proteinExistence type="inferred from homology"/>
<dbReference type="VEuPathDB" id="CryptoDB:cubi_01439"/>
<evidence type="ECO:0000256" key="3">
    <source>
        <dbReference type="ARBA" id="ARBA00023136"/>
    </source>
</evidence>
<dbReference type="GeneID" id="39978230"/>
<keyword evidence="4" id="KW-1133">Transmembrane helix</keyword>
<dbReference type="PIRSF" id="PIRSF015665">
    <property type="entry name" value="CHOPT"/>
    <property type="match status" value="1"/>
</dbReference>
<dbReference type="OrthoDB" id="196717at2759"/>
<keyword evidence="4" id="KW-0812">Transmembrane</keyword>
<feature type="transmembrane region" description="Helical" evidence="4">
    <location>
        <begin position="261"/>
        <end position="279"/>
    </location>
</feature>
<dbReference type="GO" id="GO:0016780">
    <property type="term" value="F:phosphotransferase activity, for other substituted phosphate groups"/>
    <property type="evidence" value="ECO:0007669"/>
    <property type="project" value="InterPro"/>
</dbReference>
<accession>A0A1J4MCZ1</accession>
<comment type="caution">
    <text evidence="5">The sequence shown here is derived from an EMBL/GenBank/DDBJ whole genome shotgun (WGS) entry which is preliminary data.</text>
</comment>
<feature type="transmembrane region" description="Helical" evidence="4">
    <location>
        <begin position="285"/>
        <end position="304"/>
    </location>
</feature>
<evidence type="ECO:0000256" key="1">
    <source>
        <dbReference type="ARBA" id="ARBA00004370"/>
    </source>
</evidence>
<dbReference type="Proteomes" id="UP000186176">
    <property type="component" value="Unassembled WGS sequence"/>
</dbReference>
<feature type="transmembrane region" description="Helical" evidence="4">
    <location>
        <begin position="63"/>
        <end position="82"/>
    </location>
</feature>
<dbReference type="InterPro" id="IPR000462">
    <property type="entry name" value="CDP-OH_P_trans"/>
</dbReference>
<sequence>MTNSSRENRTHVGVFGSFISEEGLRNIEEYSYKSGGSTFLDSLMNPFWELFERQIPEYISPNLLTVLGFICSLIAILLTMMYCPTLDNAMPFGTSIIISLLLFLYQTLDAVDGKHSRRLKISSPLGQLLDHGLDSYTTIFFSTIFCACCRMGWGYKFCVFLSIAQFKMFSFIWLECHCKIFRCSSSDYLGVTESQCIVIFFAVYSSTSGLNILFKHLLLNISTIDIIILSIIIIGIITLINDIVSGLNECKSPRSKKIASLEICGILCHLMFQFLFISSNTYTEFPMTTMFILTTSSSIIALRMNVSSFTLEELPYVHWPALPFYISSVFLLFGRILFSQSFEFQIVLLIIVALWNTMYTIDFASITIKSICNHLNISLFSTRILDENKMEKSVVHKDKASNHFSYGNRTKEMNSKIKLSMSRSFKKNNRN</sequence>
<feature type="transmembrane region" description="Helical" evidence="4">
    <location>
        <begin position="88"/>
        <end position="111"/>
    </location>
</feature>
<dbReference type="Gene3D" id="1.20.120.1760">
    <property type="match status" value="1"/>
</dbReference>
<name>A0A1J4MCZ1_9CRYT</name>
<organism evidence="5 6">
    <name type="scientific">Cryptosporidium ubiquitum</name>
    <dbReference type="NCBI Taxonomy" id="857276"/>
    <lineage>
        <taxon>Eukaryota</taxon>
        <taxon>Sar</taxon>
        <taxon>Alveolata</taxon>
        <taxon>Apicomplexa</taxon>
        <taxon>Conoidasida</taxon>
        <taxon>Coccidia</taxon>
        <taxon>Eucoccidiorida</taxon>
        <taxon>Eimeriorina</taxon>
        <taxon>Cryptosporidiidae</taxon>
        <taxon>Cryptosporidium</taxon>
    </lineage>
</organism>
<evidence type="ECO:0000313" key="5">
    <source>
        <dbReference type="EMBL" id="OII72106.1"/>
    </source>
</evidence>
<dbReference type="PANTHER" id="PTHR10414:SF37">
    <property type="entry name" value="BB IN A BOXCAR, ISOFORM C"/>
    <property type="match status" value="1"/>
</dbReference>
<reference evidence="5 6" key="1">
    <citation type="submission" date="2016-10" db="EMBL/GenBank/DDBJ databases">
        <title>Reductive evolution of mitochondrial metabolism and differential evolution of invasion-related proteins in Cryptosporidium.</title>
        <authorList>
            <person name="Liu S."/>
            <person name="Roellig D.M."/>
            <person name="Guo Y."/>
            <person name="Li N."/>
            <person name="Frace M.A."/>
            <person name="Tang K."/>
            <person name="Zhang L."/>
            <person name="Feng Y."/>
            <person name="Xiao L."/>
        </authorList>
    </citation>
    <scope>NUCLEOTIDE SEQUENCE [LARGE SCALE GENOMIC DNA]</scope>
    <source>
        <strain evidence="5">39726</strain>
    </source>
</reference>
<comment type="similarity">
    <text evidence="2">Belongs to the CDP-alcohol phosphatidyltransferase class-I family.</text>
</comment>
<dbReference type="InterPro" id="IPR043130">
    <property type="entry name" value="CDP-OH_PTrfase_TM_dom"/>
</dbReference>
<evidence type="ECO:0000313" key="6">
    <source>
        <dbReference type="Proteomes" id="UP000186176"/>
    </source>
</evidence>
<dbReference type="GO" id="GO:0008654">
    <property type="term" value="P:phospholipid biosynthetic process"/>
    <property type="evidence" value="ECO:0007669"/>
    <property type="project" value="InterPro"/>
</dbReference>
<keyword evidence="5" id="KW-0808">Transferase</keyword>
<evidence type="ECO:0000256" key="4">
    <source>
        <dbReference type="SAM" id="Phobius"/>
    </source>
</evidence>
<keyword evidence="3 4" id="KW-0472">Membrane</keyword>
<dbReference type="PANTHER" id="PTHR10414">
    <property type="entry name" value="ETHANOLAMINEPHOSPHOTRANSFERASE"/>
    <property type="match status" value="1"/>
</dbReference>
<dbReference type="RefSeq" id="XP_028873678.1">
    <property type="nucleotide sequence ID" value="XM_029018451.1"/>
</dbReference>
<dbReference type="InterPro" id="IPR014472">
    <property type="entry name" value="CHOPT"/>
</dbReference>
<dbReference type="GO" id="GO:0016020">
    <property type="term" value="C:membrane"/>
    <property type="evidence" value="ECO:0007669"/>
    <property type="project" value="UniProtKB-SubCell"/>
</dbReference>
<dbReference type="EMBL" id="LRBP01000025">
    <property type="protein sequence ID" value="OII72106.1"/>
    <property type="molecule type" value="Genomic_DNA"/>
</dbReference>
<comment type="subcellular location">
    <subcellularLocation>
        <location evidence="1">Membrane</location>
    </subcellularLocation>
</comment>
<feature type="transmembrane region" description="Helical" evidence="4">
    <location>
        <begin position="344"/>
        <end position="361"/>
    </location>
</feature>
<feature type="transmembrane region" description="Helical" evidence="4">
    <location>
        <begin position="217"/>
        <end position="240"/>
    </location>
</feature>
<dbReference type="Pfam" id="PF01066">
    <property type="entry name" value="CDP-OH_P_transf"/>
    <property type="match status" value="1"/>
</dbReference>